<dbReference type="PROSITE" id="PS00754">
    <property type="entry name" value="NA_NEUROTRAN_SYMP_2"/>
    <property type="match status" value="1"/>
</dbReference>
<keyword evidence="12" id="KW-1185">Reference proteome</keyword>
<keyword evidence="9" id="KW-1015">Disulfide bond</keyword>
<dbReference type="PRINTS" id="PR00176">
    <property type="entry name" value="NANEUSMPORT"/>
</dbReference>
<feature type="binding site" evidence="8">
    <location>
        <position position="404"/>
    </location>
    <ligand>
        <name>Na(+)</name>
        <dbReference type="ChEBI" id="CHEBI:29101"/>
        <label>1</label>
    </ligand>
</feature>
<keyword evidence="5 10" id="KW-1133">Transmembrane helix</keyword>
<dbReference type="PANTHER" id="PTHR11616:SF321">
    <property type="entry name" value="SODIUM-DEPENDENT NUTRIENT AMINO ACID TRANSPORTER 1-RELATED"/>
    <property type="match status" value="1"/>
</dbReference>
<dbReference type="PROSITE" id="PS50267">
    <property type="entry name" value="NA_NEUROTRAN_SYMP_3"/>
    <property type="match status" value="1"/>
</dbReference>
<dbReference type="eggNOG" id="KOG3660">
    <property type="taxonomic scope" value="Eukaryota"/>
</dbReference>
<dbReference type="InterPro" id="IPR000175">
    <property type="entry name" value="Na/ntran_symport"/>
</dbReference>
<keyword evidence="6 10" id="KW-0472">Membrane</keyword>
<dbReference type="GO" id="GO:0046872">
    <property type="term" value="F:metal ion binding"/>
    <property type="evidence" value="ECO:0007669"/>
    <property type="project" value="UniProtKB-KW"/>
</dbReference>
<dbReference type="GO" id="GO:0005283">
    <property type="term" value="F:amino acid:sodium symporter activity"/>
    <property type="evidence" value="ECO:0007669"/>
    <property type="project" value="TreeGrafter"/>
</dbReference>
<dbReference type="Pfam" id="PF00209">
    <property type="entry name" value="SNF"/>
    <property type="match status" value="2"/>
</dbReference>
<feature type="transmembrane region" description="Helical" evidence="10">
    <location>
        <begin position="37"/>
        <end position="62"/>
    </location>
</feature>
<dbReference type="AlphaFoldDB" id="H2Z9K0"/>
<feature type="transmembrane region" description="Helical" evidence="10">
    <location>
        <begin position="6"/>
        <end position="25"/>
    </location>
</feature>
<feature type="binding site" evidence="8">
    <location>
        <position position="335"/>
    </location>
    <ligand>
        <name>Na(+)</name>
        <dbReference type="ChEBI" id="CHEBI:29101"/>
        <label>1</label>
    </ligand>
</feature>
<dbReference type="SUPFAM" id="SSF161070">
    <property type="entry name" value="SNF-like"/>
    <property type="match status" value="1"/>
</dbReference>
<feature type="binding site" evidence="8">
    <location>
        <position position="303"/>
    </location>
    <ligand>
        <name>Na(+)</name>
        <dbReference type="ChEBI" id="CHEBI:29101"/>
        <label>1</label>
    </ligand>
</feature>
<feature type="binding site" evidence="8">
    <location>
        <position position="400"/>
    </location>
    <ligand>
        <name>Na(+)</name>
        <dbReference type="ChEBI" id="CHEBI:29101"/>
        <label>1</label>
    </ligand>
</feature>
<feature type="transmembrane region" description="Helical" evidence="10">
    <location>
        <begin position="247"/>
        <end position="267"/>
    </location>
</feature>
<evidence type="ECO:0000256" key="4">
    <source>
        <dbReference type="ARBA" id="ARBA00022692"/>
    </source>
</evidence>
<feature type="transmembrane region" description="Helical" evidence="10">
    <location>
        <begin position="578"/>
        <end position="598"/>
    </location>
</feature>
<dbReference type="InterPro" id="IPR037272">
    <property type="entry name" value="SNS_sf"/>
</dbReference>
<dbReference type="OMA" id="CELICLM"/>
<evidence type="ECO:0000313" key="11">
    <source>
        <dbReference type="Ensembl" id="ENSCSAVP00000014265.1"/>
    </source>
</evidence>
<sequence>WGSHAEFLLSCIGYCVGLGNVWRFPYLAYQSGGATIYIIRTGAFLIPYLIMLVFCGIPLFLIELGFGQFSGFGTVTSWRASPMFKVLYLNLKASDAFVGIGFGMMLVSFFVIIYYNVIIAYAFFYLFASFTSVLPWTLCNQWWNKAAQCGTTIPTNCTVNCTTMMNVTMTTPVNTTMSNMTTPAPPDRVSPSQEYWKYRVLRIDQSSGIDDPGPVLWDLCLCLLLSWIVVFVCLMKGVKSFEYTDRVVYFTATFPYLILFILLIRGVTLEGAGEGIRFYVTPQWERLKDSKVWSKAATQIFYSLGISFGGLLTFASYNKFSQNIYRDTLIVALGNCGTSIFAGFVIFSVIGHMAFKLQLPIDKVADQGPGLAFVAYPEAVSLLPAPQLWSILFFFMLITLGLDSQFAMTETVITGLTDEFPKYLMHNKFKFTAFICSICFLLGLLLVTEGGFFWFNLYDWYSAYYGLYFLTIFLCLAITYGYGKILFRTRSIQMISGVDNCRFLPPNINKVCFFLKGHFFTYPWRFNKDMKLMLGREPNWYYRINWMLFSPGLLVFITLFSIINYSPITLNKQAYPKWADNLGICMSITVAAVVPLYMVY</sequence>
<feature type="binding site" evidence="8">
    <location>
        <position position="13"/>
    </location>
    <ligand>
        <name>Na(+)</name>
        <dbReference type="ChEBI" id="CHEBI:29101"/>
        <label>1</label>
    </ligand>
</feature>
<evidence type="ECO:0000313" key="12">
    <source>
        <dbReference type="Proteomes" id="UP000007875"/>
    </source>
</evidence>
<dbReference type="InParanoid" id="H2Z9K0"/>
<keyword evidence="7" id="KW-0325">Glycoprotein</keyword>
<keyword evidence="8" id="KW-0915">Sodium</keyword>
<evidence type="ECO:0000256" key="8">
    <source>
        <dbReference type="PIRSR" id="PIRSR600175-1"/>
    </source>
</evidence>
<keyword evidence="3" id="KW-0813">Transport</keyword>
<evidence type="ECO:0000256" key="10">
    <source>
        <dbReference type="SAM" id="Phobius"/>
    </source>
</evidence>
<proteinExistence type="inferred from homology"/>
<evidence type="ECO:0000256" key="7">
    <source>
        <dbReference type="ARBA" id="ARBA00023180"/>
    </source>
</evidence>
<feature type="transmembrane region" description="Helical" evidence="10">
    <location>
        <begin position="96"/>
        <end position="115"/>
    </location>
</feature>
<feature type="transmembrane region" description="Helical" evidence="10">
    <location>
        <begin position="300"/>
        <end position="317"/>
    </location>
</feature>
<feature type="transmembrane region" description="Helical" evidence="10">
    <location>
        <begin position="215"/>
        <end position="235"/>
    </location>
</feature>
<protein>
    <recommendedName>
        <fullName evidence="13">Transporter</fullName>
    </recommendedName>
</protein>
<feature type="transmembrane region" description="Helical" evidence="10">
    <location>
        <begin position="329"/>
        <end position="350"/>
    </location>
</feature>
<name>H2Z9K0_CIOSA</name>
<dbReference type="GO" id="GO:0089718">
    <property type="term" value="P:amino acid import across plasma membrane"/>
    <property type="evidence" value="ECO:0007669"/>
    <property type="project" value="TreeGrafter"/>
</dbReference>
<evidence type="ECO:0000256" key="2">
    <source>
        <dbReference type="ARBA" id="ARBA00006459"/>
    </source>
</evidence>
<accession>H2Z9K0</accession>
<comment type="subcellular location">
    <subcellularLocation>
        <location evidence="1">Membrane</location>
        <topology evidence="1">Multi-pass membrane protein</topology>
    </subcellularLocation>
</comment>
<evidence type="ECO:0000256" key="6">
    <source>
        <dbReference type="ARBA" id="ARBA00023136"/>
    </source>
</evidence>
<keyword evidence="4 10" id="KW-0812">Transmembrane</keyword>
<feature type="transmembrane region" description="Helical" evidence="10">
    <location>
        <begin position="467"/>
        <end position="487"/>
    </location>
</feature>
<dbReference type="Proteomes" id="UP000007875">
    <property type="component" value="Unassembled WGS sequence"/>
</dbReference>
<evidence type="ECO:0000256" key="5">
    <source>
        <dbReference type="ARBA" id="ARBA00022989"/>
    </source>
</evidence>
<comment type="similarity">
    <text evidence="2">Belongs to the sodium:neurotransmitter symporter (SNF) (TC 2.A.22) family.</text>
</comment>
<evidence type="ECO:0000256" key="1">
    <source>
        <dbReference type="ARBA" id="ARBA00004141"/>
    </source>
</evidence>
<evidence type="ECO:0008006" key="13">
    <source>
        <dbReference type="Google" id="ProtNLM"/>
    </source>
</evidence>
<evidence type="ECO:0000256" key="9">
    <source>
        <dbReference type="PIRSR" id="PIRSR600175-2"/>
    </source>
</evidence>
<feature type="transmembrane region" description="Helical" evidence="10">
    <location>
        <begin position="546"/>
        <end position="566"/>
    </location>
</feature>
<feature type="binding site" evidence="8">
    <location>
        <position position="20"/>
    </location>
    <ligand>
        <name>Na(+)</name>
        <dbReference type="ChEBI" id="CHEBI:29101"/>
        <label>1</label>
    </ligand>
</feature>
<reference evidence="11" key="2">
    <citation type="submission" date="2025-08" db="UniProtKB">
        <authorList>
            <consortium name="Ensembl"/>
        </authorList>
    </citation>
    <scope>IDENTIFICATION</scope>
</reference>
<feature type="transmembrane region" description="Helical" evidence="10">
    <location>
        <begin position="429"/>
        <end position="455"/>
    </location>
</feature>
<dbReference type="GeneTree" id="ENSGT00940000157263"/>
<feature type="disulfide bond" evidence="9">
    <location>
        <begin position="139"/>
        <end position="149"/>
    </location>
</feature>
<reference evidence="12" key="1">
    <citation type="submission" date="2003-08" db="EMBL/GenBank/DDBJ databases">
        <authorList>
            <person name="Birren B."/>
            <person name="Nusbaum C."/>
            <person name="Abebe A."/>
            <person name="Abouelleil A."/>
            <person name="Adekoya E."/>
            <person name="Ait-zahra M."/>
            <person name="Allen N."/>
            <person name="Allen T."/>
            <person name="An P."/>
            <person name="Anderson M."/>
            <person name="Anderson S."/>
            <person name="Arachchi H."/>
            <person name="Armbruster J."/>
            <person name="Bachantsang P."/>
            <person name="Baldwin J."/>
            <person name="Barry A."/>
            <person name="Bayul T."/>
            <person name="Blitshsteyn B."/>
            <person name="Bloom T."/>
            <person name="Blye J."/>
            <person name="Boguslavskiy L."/>
            <person name="Borowsky M."/>
            <person name="Boukhgalter B."/>
            <person name="Brunache A."/>
            <person name="Butler J."/>
            <person name="Calixte N."/>
            <person name="Calvo S."/>
            <person name="Camarata J."/>
            <person name="Campo K."/>
            <person name="Chang J."/>
            <person name="Cheshatsang Y."/>
            <person name="Citroen M."/>
            <person name="Collymore A."/>
            <person name="Considine T."/>
            <person name="Cook A."/>
            <person name="Cooke P."/>
            <person name="Corum B."/>
            <person name="Cuomo C."/>
            <person name="David R."/>
            <person name="Dawoe T."/>
            <person name="Degray S."/>
            <person name="Dodge S."/>
            <person name="Dooley K."/>
            <person name="Dorje P."/>
            <person name="Dorjee K."/>
            <person name="Dorris L."/>
            <person name="Duffey N."/>
            <person name="Dupes A."/>
            <person name="Elkins T."/>
            <person name="Engels R."/>
            <person name="Erickson J."/>
            <person name="Farina A."/>
            <person name="Faro S."/>
            <person name="Ferreira P."/>
            <person name="Fischer H."/>
            <person name="Fitzgerald M."/>
            <person name="Foley K."/>
            <person name="Gage D."/>
            <person name="Galagan J."/>
            <person name="Gearin G."/>
            <person name="Gnerre S."/>
            <person name="Gnirke A."/>
            <person name="Goyette A."/>
            <person name="Graham J."/>
            <person name="Grandbois E."/>
            <person name="Gyaltsen K."/>
            <person name="Hafez N."/>
            <person name="Hagopian D."/>
            <person name="Hagos B."/>
            <person name="Hall J."/>
            <person name="Hatcher B."/>
            <person name="Heller A."/>
            <person name="Higgins H."/>
            <person name="Honan T."/>
            <person name="Horn A."/>
            <person name="Houde N."/>
            <person name="Hughes L."/>
            <person name="Hulme W."/>
            <person name="Husby E."/>
            <person name="Iliev I."/>
            <person name="Jaffe D."/>
            <person name="Jones C."/>
            <person name="Kamal M."/>
            <person name="Kamat A."/>
            <person name="Kamvysselis M."/>
            <person name="Karlsson E."/>
            <person name="Kells C."/>
            <person name="Kieu A."/>
            <person name="Kisner P."/>
            <person name="Kodira C."/>
            <person name="Kulbokas E."/>
            <person name="Labutti K."/>
            <person name="Lama D."/>
            <person name="Landers T."/>
            <person name="Leger J."/>
            <person name="Levine S."/>
            <person name="Lewis D."/>
            <person name="Lewis T."/>
            <person name="Lindblad-toh K."/>
            <person name="Liu X."/>
            <person name="Lokyitsang T."/>
            <person name="Lokyitsang Y."/>
            <person name="Lucien O."/>
            <person name="Lui A."/>
            <person name="Ma L.J."/>
            <person name="Mabbitt R."/>
            <person name="Macdonald J."/>
            <person name="Maclean C."/>
            <person name="Major J."/>
            <person name="Manning J."/>
            <person name="Marabella R."/>
            <person name="Maru K."/>
            <person name="Matthews C."/>
            <person name="Mauceli E."/>
            <person name="Mccarthy M."/>
            <person name="Mcdonough S."/>
            <person name="Mcghee T."/>
            <person name="Meldrim J."/>
            <person name="Meneus L."/>
            <person name="Mesirov J."/>
            <person name="Mihalev A."/>
            <person name="Mihova T."/>
            <person name="Mikkelsen T."/>
            <person name="Mlenga V."/>
            <person name="Moru K."/>
            <person name="Mozes J."/>
            <person name="Mulrain L."/>
            <person name="Munson G."/>
            <person name="Naylor J."/>
            <person name="Newes C."/>
            <person name="Nguyen C."/>
            <person name="Nguyen N."/>
            <person name="Nguyen T."/>
            <person name="Nicol R."/>
            <person name="Nielsen C."/>
            <person name="Nizzari M."/>
            <person name="Norbu C."/>
            <person name="Norbu N."/>
            <person name="O'donnell P."/>
            <person name="Okoawo O."/>
            <person name="O'leary S."/>
            <person name="Omotosho B."/>
            <person name="O'neill K."/>
            <person name="Osman S."/>
            <person name="Parker S."/>
            <person name="Perrin D."/>
            <person name="Phunkhang P."/>
            <person name="Piqani B."/>
            <person name="Purcell S."/>
            <person name="Rachupka T."/>
            <person name="Ramasamy U."/>
            <person name="Rameau R."/>
            <person name="Ray V."/>
            <person name="Raymond C."/>
            <person name="Retta R."/>
            <person name="Richardson S."/>
            <person name="Rise C."/>
            <person name="Rodriguez J."/>
            <person name="Rogers J."/>
            <person name="Rogov P."/>
            <person name="Rutman M."/>
            <person name="Schupbach R."/>
            <person name="Seaman C."/>
            <person name="Settipalli S."/>
            <person name="Sharpe T."/>
            <person name="Sheridan J."/>
            <person name="Sherpa N."/>
            <person name="Shi J."/>
            <person name="Smirnov S."/>
            <person name="Smith C."/>
            <person name="Sougnez C."/>
            <person name="Spencer B."/>
            <person name="Stalker J."/>
            <person name="Stange-thomann N."/>
            <person name="Stavropoulos S."/>
            <person name="Stetson K."/>
            <person name="Stone C."/>
            <person name="Stone S."/>
            <person name="Stubbs M."/>
            <person name="Talamas J."/>
            <person name="Tchuinga P."/>
            <person name="Tenzing P."/>
            <person name="Tesfaye S."/>
            <person name="Theodore J."/>
            <person name="Thoulutsang Y."/>
            <person name="Topham K."/>
            <person name="Towey S."/>
            <person name="Tsamla T."/>
            <person name="Tsomo N."/>
            <person name="Vallee D."/>
            <person name="Vassiliev H."/>
            <person name="Venkataraman V."/>
            <person name="Vinson J."/>
            <person name="Vo A."/>
            <person name="Wade C."/>
            <person name="Wang S."/>
            <person name="Wangchuk T."/>
            <person name="Wangdi T."/>
            <person name="Whittaker C."/>
            <person name="Wilkinson J."/>
            <person name="Wu Y."/>
            <person name="Wyman D."/>
            <person name="Yadav S."/>
            <person name="Yang S."/>
            <person name="Yang X."/>
            <person name="Yeager S."/>
            <person name="Yee E."/>
            <person name="Young G."/>
            <person name="Zainoun J."/>
            <person name="Zembeck L."/>
            <person name="Zimmer A."/>
            <person name="Zody M."/>
            <person name="Lander E."/>
        </authorList>
    </citation>
    <scope>NUCLEOTIDE SEQUENCE [LARGE SCALE GENOMIC DNA]</scope>
</reference>
<dbReference type="GO" id="GO:0005886">
    <property type="term" value="C:plasma membrane"/>
    <property type="evidence" value="ECO:0007669"/>
    <property type="project" value="TreeGrafter"/>
</dbReference>
<feature type="binding site" evidence="8">
    <location>
        <position position="16"/>
    </location>
    <ligand>
        <name>Na(+)</name>
        <dbReference type="ChEBI" id="CHEBI:29101"/>
        <label>1</label>
    </ligand>
</feature>
<reference evidence="11" key="3">
    <citation type="submission" date="2025-09" db="UniProtKB">
        <authorList>
            <consortium name="Ensembl"/>
        </authorList>
    </citation>
    <scope>IDENTIFICATION</scope>
</reference>
<organism evidence="11 12">
    <name type="scientific">Ciona savignyi</name>
    <name type="common">Pacific transparent sea squirt</name>
    <dbReference type="NCBI Taxonomy" id="51511"/>
    <lineage>
        <taxon>Eukaryota</taxon>
        <taxon>Metazoa</taxon>
        <taxon>Chordata</taxon>
        <taxon>Tunicata</taxon>
        <taxon>Ascidiacea</taxon>
        <taxon>Phlebobranchia</taxon>
        <taxon>Cionidae</taxon>
        <taxon>Ciona</taxon>
    </lineage>
</organism>
<dbReference type="PANTHER" id="PTHR11616">
    <property type="entry name" value="SODIUM/CHLORIDE DEPENDENT TRANSPORTER"/>
    <property type="match status" value="1"/>
</dbReference>
<evidence type="ECO:0000256" key="3">
    <source>
        <dbReference type="ARBA" id="ARBA00022448"/>
    </source>
</evidence>
<keyword evidence="8" id="KW-0479">Metal-binding</keyword>
<feature type="transmembrane region" description="Helical" evidence="10">
    <location>
        <begin position="122"/>
        <end position="138"/>
    </location>
</feature>
<dbReference type="Ensembl" id="ENSCSAVT00000014430.1">
    <property type="protein sequence ID" value="ENSCSAVP00000014265.1"/>
    <property type="gene ID" value="ENSCSAVG00000008358.1"/>
</dbReference>
<feature type="transmembrane region" description="Helical" evidence="10">
    <location>
        <begin position="388"/>
        <end position="408"/>
    </location>
</feature>
<feature type="binding site" evidence="8">
    <location>
        <position position="403"/>
    </location>
    <ligand>
        <name>Na(+)</name>
        <dbReference type="ChEBI" id="CHEBI:29101"/>
        <label>1</label>
    </ligand>
</feature>
<dbReference type="HOGENOM" id="CLU_006855_9_5_1"/>